<organism evidence="2 3">
    <name type="scientific">Cuscuta epithymum</name>
    <dbReference type="NCBI Taxonomy" id="186058"/>
    <lineage>
        <taxon>Eukaryota</taxon>
        <taxon>Viridiplantae</taxon>
        <taxon>Streptophyta</taxon>
        <taxon>Embryophyta</taxon>
        <taxon>Tracheophyta</taxon>
        <taxon>Spermatophyta</taxon>
        <taxon>Magnoliopsida</taxon>
        <taxon>eudicotyledons</taxon>
        <taxon>Gunneridae</taxon>
        <taxon>Pentapetalae</taxon>
        <taxon>asterids</taxon>
        <taxon>lamiids</taxon>
        <taxon>Solanales</taxon>
        <taxon>Convolvulaceae</taxon>
        <taxon>Cuscuteae</taxon>
        <taxon>Cuscuta</taxon>
        <taxon>Cuscuta subgen. Cuscuta</taxon>
    </lineage>
</organism>
<gene>
    <name evidence="2" type="ORF">CEPIT_LOCUS25079</name>
</gene>
<proteinExistence type="predicted"/>
<dbReference type="Proteomes" id="UP001152523">
    <property type="component" value="Unassembled WGS sequence"/>
</dbReference>
<dbReference type="PANTHER" id="PTHR31099">
    <property type="entry name" value="OS06G0165300 PROTEIN"/>
    <property type="match status" value="1"/>
</dbReference>
<evidence type="ECO:0000256" key="1">
    <source>
        <dbReference type="SAM" id="MobiDB-lite"/>
    </source>
</evidence>
<dbReference type="AlphaFoldDB" id="A0AAV0EHH0"/>
<accession>A0AAV0EHH0</accession>
<name>A0AAV0EHH0_9ASTE</name>
<evidence type="ECO:0000313" key="3">
    <source>
        <dbReference type="Proteomes" id="UP001152523"/>
    </source>
</evidence>
<protein>
    <recommendedName>
        <fullName evidence="4">Transposase (Putative), gypsy type</fullName>
    </recommendedName>
</protein>
<keyword evidence="3" id="KW-1185">Reference proteome</keyword>
<evidence type="ECO:0000313" key="2">
    <source>
        <dbReference type="EMBL" id="CAH9123262.1"/>
    </source>
</evidence>
<feature type="region of interest" description="Disordered" evidence="1">
    <location>
        <begin position="221"/>
        <end position="244"/>
    </location>
</feature>
<comment type="caution">
    <text evidence="2">The sequence shown here is derived from an EMBL/GenBank/DDBJ whole genome shotgun (WGS) entry which is preliminary data.</text>
</comment>
<feature type="region of interest" description="Disordered" evidence="1">
    <location>
        <begin position="507"/>
        <end position="532"/>
    </location>
</feature>
<reference evidence="2" key="1">
    <citation type="submission" date="2022-07" db="EMBL/GenBank/DDBJ databases">
        <authorList>
            <person name="Macas J."/>
            <person name="Novak P."/>
            <person name="Neumann P."/>
        </authorList>
    </citation>
    <scope>NUCLEOTIDE SEQUENCE</scope>
</reference>
<sequence length="532" mass="58932">MASPGFVPQHILEPKSAKQAKLTEEQVELIQTSAGFPPTATIRFPAANERMDWFCPGWVNFLYYPFKIGMKFPFSPLTRGFLEFVNLSPSQIMPQVWRILRALEVVSEKYGIPFEFEDLGFTYELRTSGPGRFTLAMKDRKPRLIHKVDKANDRGWMHWYFFVLKDSLGSEGSFLEDNLHKEKKTISIPHGPKSEERTAQIQVIPVEERWFANLVAESPGSSVVSLDDSDQESDTSKTGAGENADIYTPMQVVFPVGDNPQMVPKKCPLPATAAASSSSSRLVPSAHELLALASRKKRVSPRLASTPQKFPKLAVAAETKPNVPRPHEVKAVLTSKPLDVKVSLSPDFCSLQDVSLMRGEMHKLMLPSSPDVFKCLPPAGLLSASSAYAFQSLQASLVAAERVASLEKALDESRHKESTARSLAEENAKLVQDLQKEVSAQSAQISRLVDRIKALEAYGRKKKQEVTDAACYYVWQTRGELMASFLAGESSGWNAEEDIATWKKVQEDMDPPIAEDGFDVGQSDGEADSQHA</sequence>
<evidence type="ECO:0008006" key="4">
    <source>
        <dbReference type="Google" id="ProtNLM"/>
    </source>
</evidence>
<dbReference type="PANTHER" id="PTHR31099:SF49">
    <property type="entry name" value="MYOSIN HEAVY CHAIN-LIKE PROTEIN"/>
    <property type="match status" value="1"/>
</dbReference>
<dbReference type="EMBL" id="CAMAPF010000930">
    <property type="protein sequence ID" value="CAH9123262.1"/>
    <property type="molecule type" value="Genomic_DNA"/>
</dbReference>